<dbReference type="InterPro" id="IPR005829">
    <property type="entry name" value="Sugar_transporter_CS"/>
</dbReference>
<dbReference type="Pfam" id="PF07690">
    <property type="entry name" value="MFS_1"/>
    <property type="match status" value="1"/>
</dbReference>
<evidence type="ECO:0000256" key="4">
    <source>
        <dbReference type="ARBA" id="ARBA00022448"/>
    </source>
</evidence>
<keyword evidence="4" id="KW-0813">Transport</keyword>
<dbReference type="EMBL" id="JACIIV010000013">
    <property type="protein sequence ID" value="MBB6227813.1"/>
    <property type="molecule type" value="Genomic_DNA"/>
</dbReference>
<dbReference type="GO" id="GO:0022857">
    <property type="term" value="F:transmembrane transporter activity"/>
    <property type="evidence" value="ECO:0007669"/>
    <property type="project" value="InterPro"/>
</dbReference>
<dbReference type="CDD" id="cd17388">
    <property type="entry name" value="MFS_TetA"/>
    <property type="match status" value="1"/>
</dbReference>
<keyword evidence="6 8" id="KW-1133">Transmembrane helix</keyword>
<dbReference type="SUPFAM" id="SSF103473">
    <property type="entry name" value="MFS general substrate transporter"/>
    <property type="match status" value="1"/>
</dbReference>
<dbReference type="PROSITE" id="PS50850">
    <property type="entry name" value="MFS"/>
    <property type="match status" value="1"/>
</dbReference>
<sequence length="406" mass="42859">MNRALAFIFVTVLIDAIGFGIIVPVMPGLIVSLTGKSFAGAAEVSGMIMLLYAVTQFICGPIIGGLSDRFGRRPVLLASLFAFGVDYLVMAYAPTLTWLVVARFFAGVTGASFSTAYAYIADISPPEKRGPNFGLIGMAFGFGFIIGPALGGIVAGWGERLPFFLAAGLAFTNVAYGYFVLPESLAAENRRPFNWRRANPVGALIRFRASAPMVLMLGLTVLVWTIGYQSLYATWNYYTIERFDWTPGEVGWSLAAVGIVGALVQGVLARRLIPRYGARNIVIAGVISGIGGYLCYAFAVAPWIMYLGIVVAALQGLVFPSLQSLMSAGTAPSEQGELQGAVASLQSLAAIVGPPLMTQSFAAFSSRAAPIYFPGAPYLLAIGFSLVALVIFSRAIALGAGRPAVA</sequence>
<feature type="transmembrane region" description="Helical" evidence="8">
    <location>
        <begin position="281"/>
        <end position="299"/>
    </location>
</feature>
<evidence type="ECO:0000313" key="11">
    <source>
        <dbReference type="Proteomes" id="UP000538147"/>
    </source>
</evidence>
<dbReference type="RefSeq" id="WP_184199063.1">
    <property type="nucleotide sequence ID" value="NZ_BMOX01000032.1"/>
</dbReference>
<protein>
    <submittedName>
        <fullName evidence="10">DHA1 family tetracycline resistance protein-like MFS transporter</fullName>
    </submittedName>
</protein>
<comment type="caution">
    <text evidence="10">The sequence shown here is derived from an EMBL/GenBank/DDBJ whole genome shotgun (WGS) entry which is preliminary data.</text>
</comment>
<gene>
    <name evidence="10" type="ORF">FHS79_001994</name>
</gene>
<dbReference type="InterPro" id="IPR036259">
    <property type="entry name" value="MFS_trans_sf"/>
</dbReference>
<dbReference type="InterPro" id="IPR001958">
    <property type="entry name" value="Tet-R_TetA/multi-R_MdtG-like"/>
</dbReference>
<dbReference type="Proteomes" id="UP000538147">
    <property type="component" value="Unassembled WGS sequence"/>
</dbReference>
<evidence type="ECO:0000256" key="1">
    <source>
        <dbReference type="ARBA" id="ARBA00003279"/>
    </source>
</evidence>
<dbReference type="PRINTS" id="PR01035">
    <property type="entry name" value="TCRTETA"/>
</dbReference>
<feature type="domain" description="Major facilitator superfamily (MFS) profile" evidence="9">
    <location>
        <begin position="4"/>
        <end position="400"/>
    </location>
</feature>
<comment type="similarity">
    <text evidence="3">Belongs to the major facilitator superfamily. TCR/Tet family.</text>
</comment>
<dbReference type="GO" id="GO:0016020">
    <property type="term" value="C:membrane"/>
    <property type="evidence" value="ECO:0007669"/>
    <property type="project" value="UniProtKB-SubCell"/>
</dbReference>
<feature type="transmembrane region" description="Helical" evidence="8">
    <location>
        <begin position="377"/>
        <end position="397"/>
    </location>
</feature>
<comment type="subcellular location">
    <subcellularLocation>
        <location evidence="2">Membrane</location>
        <topology evidence="2">Multi-pass membrane protein</topology>
    </subcellularLocation>
</comment>
<feature type="transmembrane region" description="Helical" evidence="8">
    <location>
        <begin position="250"/>
        <end position="269"/>
    </location>
</feature>
<accession>A0A841LA26</accession>
<feature type="transmembrane region" description="Helical" evidence="8">
    <location>
        <begin position="44"/>
        <end position="63"/>
    </location>
</feature>
<dbReference type="PANTHER" id="PTHR23504">
    <property type="entry name" value="MAJOR FACILITATOR SUPERFAMILY DOMAIN-CONTAINING PROTEIN 10"/>
    <property type="match status" value="1"/>
</dbReference>
<dbReference type="InterPro" id="IPR011701">
    <property type="entry name" value="MFS"/>
</dbReference>
<feature type="transmembrane region" description="Helical" evidence="8">
    <location>
        <begin position="133"/>
        <end position="157"/>
    </location>
</feature>
<evidence type="ECO:0000313" key="10">
    <source>
        <dbReference type="EMBL" id="MBB6227813.1"/>
    </source>
</evidence>
<evidence type="ECO:0000256" key="6">
    <source>
        <dbReference type="ARBA" id="ARBA00022989"/>
    </source>
</evidence>
<name>A0A841LA26_9SPHN</name>
<evidence type="ECO:0000256" key="7">
    <source>
        <dbReference type="ARBA" id="ARBA00023136"/>
    </source>
</evidence>
<dbReference type="PANTHER" id="PTHR23504:SF15">
    <property type="entry name" value="MAJOR FACILITATOR SUPERFAMILY (MFS) PROFILE DOMAIN-CONTAINING PROTEIN"/>
    <property type="match status" value="1"/>
</dbReference>
<evidence type="ECO:0000259" key="9">
    <source>
        <dbReference type="PROSITE" id="PS50850"/>
    </source>
</evidence>
<evidence type="ECO:0000256" key="8">
    <source>
        <dbReference type="SAM" id="Phobius"/>
    </source>
</evidence>
<keyword evidence="5 8" id="KW-0812">Transmembrane</keyword>
<evidence type="ECO:0000256" key="5">
    <source>
        <dbReference type="ARBA" id="ARBA00022692"/>
    </source>
</evidence>
<comment type="function">
    <text evidence="1">Resistance to tetracycline by an active tetracycline efflux. This is an energy-dependent process that decreases the accumulation of the antibiotic in whole cells. This protein functions as a metal-tetracycline/H(+) antiporter.</text>
</comment>
<keyword evidence="7 8" id="KW-0472">Membrane</keyword>
<keyword evidence="11" id="KW-1185">Reference proteome</keyword>
<dbReference type="Gene3D" id="1.20.1250.20">
    <property type="entry name" value="MFS general substrate transporter like domains"/>
    <property type="match status" value="1"/>
</dbReference>
<feature type="transmembrane region" description="Helical" evidence="8">
    <location>
        <begin position="75"/>
        <end position="94"/>
    </location>
</feature>
<proteinExistence type="inferred from homology"/>
<evidence type="ECO:0000256" key="3">
    <source>
        <dbReference type="ARBA" id="ARBA00007520"/>
    </source>
</evidence>
<evidence type="ECO:0000256" key="2">
    <source>
        <dbReference type="ARBA" id="ARBA00004141"/>
    </source>
</evidence>
<dbReference type="InterPro" id="IPR020846">
    <property type="entry name" value="MFS_dom"/>
</dbReference>
<dbReference type="PROSITE" id="PS00216">
    <property type="entry name" value="SUGAR_TRANSPORT_1"/>
    <property type="match status" value="1"/>
</dbReference>
<dbReference type="AlphaFoldDB" id="A0A841LA26"/>
<reference evidence="10 11" key="1">
    <citation type="submission" date="2020-08" db="EMBL/GenBank/DDBJ databases">
        <title>Genomic Encyclopedia of Type Strains, Phase IV (KMG-IV): sequencing the most valuable type-strain genomes for metagenomic binning, comparative biology and taxonomic classification.</title>
        <authorList>
            <person name="Goeker M."/>
        </authorList>
    </citation>
    <scope>NUCLEOTIDE SEQUENCE [LARGE SCALE GENOMIC DNA]</scope>
    <source>
        <strain evidence="10 11">DSM 102189</strain>
    </source>
</reference>
<feature type="transmembrane region" description="Helical" evidence="8">
    <location>
        <begin position="214"/>
        <end position="238"/>
    </location>
</feature>
<organism evidence="10 11">
    <name type="scientific">Polymorphobacter multimanifer</name>
    <dbReference type="NCBI Taxonomy" id="1070431"/>
    <lineage>
        <taxon>Bacteria</taxon>
        <taxon>Pseudomonadati</taxon>
        <taxon>Pseudomonadota</taxon>
        <taxon>Alphaproteobacteria</taxon>
        <taxon>Sphingomonadales</taxon>
        <taxon>Sphingosinicellaceae</taxon>
        <taxon>Polymorphobacter</taxon>
    </lineage>
</organism>
<feature type="transmembrane region" description="Helical" evidence="8">
    <location>
        <begin position="100"/>
        <end position="121"/>
    </location>
</feature>
<feature type="transmembrane region" description="Helical" evidence="8">
    <location>
        <begin position="163"/>
        <end position="181"/>
    </location>
</feature>